<accession>A0A161TA05</accession>
<name>A0A161TA05_BACCE</name>
<dbReference type="AlphaFoldDB" id="A0A161TA05"/>
<evidence type="ECO:0000313" key="2">
    <source>
        <dbReference type="Proteomes" id="UP000076482"/>
    </source>
</evidence>
<protein>
    <submittedName>
        <fullName evidence="1">Uncharacterized protein</fullName>
    </submittedName>
</protein>
<dbReference type="EMBL" id="LJKE01000015">
    <property type="protein sequence ID" value="KZD71894.1"/>
    <property type="molecule type" value="Genomic_DNA"/>
</dbReference>
<dbReference type="PATRIC" id="fig|1396.535.peg.4100"/>
<evidence type="ECO:0000313" key="1">
    <source>
        <dbReference type="EMBL" id="KZD71894.1"/>
    </source>
</evidence>
<sequence length="93" mass="10660">MVNPTTTSKETFAHMLMLSGSAEVKIREKATPPAWSLFPKEHEDITIRMFKSKTFEETLEEVNARIGDSEFFVDGNGLEIYQSVTQYKNERAK</sequence>
<dbReference type="Proteomes" id="UP000076482">
    <property type="component" value="Unassembled WGS sequence"/>
</dbReference>
<gene>
    <name evidence="1" type="ORF">B4088_0355</name>
</gene>
<reference evidence="1 2" key="1">
    <citation type="submission" date="2015-09" db="EMBL/GenBank/DDBJ databases">
        <title>Bacillus cereus food isolates.</title>
        <authorList>
            <person name="Boekhorst J."/>
        </authorList>
    </citation>
    <scope>NUCLEOTIDE SEQUENCE [LARGE SCALE GENOMIC DNA]</scope>
    <source>
        <strain evidence="1 2">B4088</strain>
    </source>
</reference>
<proteinExistence type="predicted"/>
<organism evidence="1 2">
    <name type="scientific">Bacillus cereus</name>
    <dbReference type="NCBI Taxonomy" id="1396"/>
    <lineage>
        <taxon>Bacteria</taxon>
        <taxon>Bacillati</taxon>
        <taxon>Bacillota</taxon>
        <taxon>Bacilli</taxon>
        <taxon>Bacillales</taxon>
        <taxon>Bacillaceae</taxon>
        <taxon>Bacillus</taxon>
        <taxon>Bacillus cereus group</taxon>
    </lineage>
</organism>
<dbReference type="RefSeq" id="WP_063259592.1">
    <property type="nucleotide sequence ID" value="NZ_LJKE01000015.1"/>
</dbReference>
<comment type="caution">
    <text evidence="1">The sequence shown here is derived from an EMBL/GenBank/DDBJ whole genome shotgun (WGS) entry which is preliminary data.</text>
</comment>